<gene>
    <name evidence="5" type="ORF">CTOB1V02_LOCUS9295</name>
</gene>
<evidence type="ECO:0000256" key="3">
    <source>
        <dbReference type="ARBA" id="ARBA00023242"/>
    </source>
</evidence>
<dbReference type="EMBL" id="OB663522">
    <property type="protein sequence ID" value="CAD7231448.1"/>
    <property type="molecule type" value="Genomic_DNA"/>
</dbReference>
<dbReference type="GO" id="GO:0007420">
    <property type="term" value="P:brain development"/>
    <property type="evidence" value="ECO:0007669"/>
    <property type="project" value="TreeGrafter"/>
</dbReference>
<evidence type="ECO:0000256" key="1">
    <source>
        <dbReference type="ARBA" id="ARBA00004123"/>
    </source>
</evidence>
<dbReference type="InterPro" id="IPR050140">
    <property type="entry name" value="SRY-related_HMG-box_TF-like"/>
</dbReference>
<dbReference type="GO" id="GO:0000978">
    <property type="term" value="F:RNA polymerase II cis-regulatory region sequence-specific DNA binding"/>
    <property type="evidence" value="ECO:0007669"/>
    <property type="project" value="TreeGrafter"/>
</dbReference>
<evidence type="ECO:0000256" key="2">
    <source>
        <dbReference type="ARBA" id="ARBA00023125"/>
    </source>
</evidence>
<dbReference type="GO" id="GO:0001228">
    <property type="term" value="F:DNA-binding transcription activator activity, RNA polymerase II-specific"/>
    <property type="evidence" value="ECO:0007669"/>
    <property type="project" value="TreeGrafter"/>
</dbReference>
<dbReference type="AlphaFoldDB" id="A0A7R8WGY1"/>
<dbReference type="OrthoDB" id="6247875at2759"/>
<dbReference type="GO" id="GO:0030182">
    <property type="term" value="P:neuron differentiation"/>
    <property type="evidence" value="ECO:0007669"/>
    <property type="project" value="TreeGrafter"/>
</dbReference>
<dbReference type="GO" id="GO:0000122">
    <property type="term" value="P:negative regulation of transcription by RNA polymerase II"/>
    <property type="evidence" value="ECO:0007669"/>
    <property type="project" value="TreeGrafter"/>
</dbReference>
<dbReference type="PROSITE" id="PS50118">
    <property type="entry name" value="HMG_BOX_2"/>
    <property type="match status" value="1"/>
</dbReference>
<dbReference type="PANTHER" id="PTHR10270">
    <property type="entry name" value="SOX TRANSCRIPTION FACTOR"/>
    <property type="match status" value="1"/>
</dbReference>
<proteinExistence type="predicted"/>
<dbReference type="FunFam" id="1.10.30.10:FF:000002">
    <property type="entry name" value="transcription factor Sox-2"/>
    <property type="match status" value="1"/>
</dbReference>
<feature type="region of interest" description="Disordered" evidence="4">
    <location>
        <begin position="404"/>
        <end position="454"/>
    </location>
</feature>
<keyword evidence="3" id="KW-0539">Nucleus</keyword>
<dbReference type="Pfam" id="PF00505">
    <property type="entry name" value="HMG_box"/>
    <property type="match status" value="1"/>
</dbReference>
<organism evidence="5">
    <name type="scientific">Cyprideis torosa</name>
    <dbReference type="NCBI Taxonomy" id="163714"/>
    <lineage>
        <taxon>Eukaryota</taxon>
        <taxon>Metazoa</taxon>
        <taxon>Ecdysozoa</taxon>
        <taxon>Arthropoda</taxon>
        <taxon>Crustacea</taxon>
        <taxon>Oligostraca</taxon>
        <taxon>Ostracoda</taxon>
        <taxon>Podocopa</taxon>
        <taxon>Podocopida</taxon>
        <taxon>Cytherocopina</taxon>
        <taxon>Cytheroidea</taxon>
        <taxon>Cytherideidae</taxon>
        <taxon>Cyprideis</taxon>
    </lineage>
</organism>
<dbReference type="InterPro" id="IPR009071">
    <property type="entry name" value="HMG_box_dom"/>
</dbReference>
<accession>A0A7R8WGY1</accession>
<feature type="region of interest" description="Disordered" evidence="4">
    <location>
        <begin position="75"/>
        <end position="104"/>
    </location>
</feature>
<dbReference type="PANTHER" id="PTHR10270:SF324">
    <property type="entry name" value="SOX DOMAIN-CONTAINING PROTEIN DICHAETE-RELATED"/>
    <property type="match status" value="1"/>
</dbReference>
<dbReference type="SMART" id="SM00398">
    <property type="entry name" value="HMG"/>
    <property type="match status" value="1"/>
</dbReference>
<keyword evidence="2" id="KW-0238">DNA-binding</keyword>
<dbReference type="GO" id="GO:0005634">
    <property type="term" value="C:nucleus"/>
    <property type="evidence" value="ECO:0007669"/>
    <property type="project" value="UniProtKB-SubCell"/>
</dbReference>
<reference evidence="5" key="1">
    <citation type="submission" date="2020-11" db="EMBL/GenBank/DDBJ databases">
        <authorList>
            <person name="Tran Van P."/>
        </authorList>
    </citation>
    <scope>NUCLEOTIDE SEQUENCE</scope>
</reference>
<protein>
    <submittedName>
        <fullName evidence="5">Uncharacterized protein</fullName>
    </submittedName>
</protein>
<dbReference type="Gene3D" id="1.10.30.10">
    <property type="entry name" value="High mobility group box domain"/>
    <property type="match status" value="1"/>
</dbReference>
<sequence>MSPLNLGNAIKDEHVKRPMNAFMVWSRIQRRKIALDNPKMHNSEISKRLGAEWKLLSEIEKRPFIDEAKRLRAQHMRDHPEYKYRPRRKPKTPKVRQPKEPSYPYTFPYVPTPMDPFAMRNALYNSTHGGNVGSGGGGGGGMGANSFSHTAAFLSSLVQSGADERDLLPRLKGIEDSIKMSPPNTPPPILAAHSSPNHPLVSNNNPFYSHSAHLPFYTHGASNALTTHASLLATYAQPGYNVSATGPPTVEQRRPLPVIACFLKAKILFAMNRIDEALTLFEDILDGDQVEEHPVGLLQWISWCQSLLSSERIPSKTCATDSVNAECHLERPSPSEVPNASQENSAAETQHVIFIESNESLAISSRPESRFNLNAEPDLWPGSQTDSTFHYQLEESSNARQVSVAGVDSEHDTTQPLEGTIEADDADQNEIQGDSSVVEPPASHTNKREDVEIS</sequence>
<feature type="compositionally biased region" description="Basic and acidic residues" evidence="4">
    <location>
        <begin position="75"/>
        <end position="84"/>
    </location>
</feature>
<dbReference type="SUPFAM" id="SSF47095">
    <property type="entry name" value="HMG-box"/>
    <property type="match status" value="1"/>
</dbReference>
<evidence type="ECO:0000256" key="4">
    <source>
        <dbReference type="SAM" id="MobiDB-lite"/>
    </source>
</evidence>
<dbReference type="CDD" id="cd22028">
    <property type="entry name" value="HMG-box_SoxA_SoxB_SoxG"/>
    <property type="match status" value="1"/>
</dbReference>
<dbReference type="InterPro" id="IPR036910">
    <property type="entry name" value="HMG_box_dom_sf"/>
</dbReference>
<name>A0A7R8WGY1_9CRUS</name>
<feature type="compositionally biased region" description="Basic residues" evidence="4">
    <location>
        <begin position="85"/>
        <end position="96"/>
    </location>
</feature>
<comment type="subcellular location">
    <subcellularLocation>
        <location evidence="1">Nucleus</location>
    </subcellularLocation>
</comment>
<evidence type="ECO:0000313" key="5">
    <source>
        <dbReference type="EMBL" id="CAD7231448.1"/>
    </source>
</evidence>